<dbReference type="RefSeq" id="WP_379838744.1">
    <property type="nucleotide sequence ID" value="NZ_JBHRYQ010000001.1"/>
</dbReference>
<dbReference type="Proteomes" id="UP001595616">
    <property type="component" value="Unassembled WGS sequence"/>
</dbReference>
<comment type="caution">
    <text evidence="8">The sequence shown here is derived from an EMBL/GenBank/DDBJ whole genome shotgun (WGS) entry which is preliminary data.</text>
</comment>
<dbReference type="PANTHER" id="PTHR12907">
    <property type="entry name" value="EGL NINE HOMOLOG-RELATED"/>
    <property type="match status" value="1"/>
</dbReference>
<keyword evidence="5" id="KW-0560">Oxidoreductase</keyword>
<keyword evidence="6" id="KW-0408">Iron</keyword>
<dbReference type="PROSITE" id="PS51471">
    <property type="entry name" value="FE2OG_OXY"/>
    <property type="match status" value="1"/>
</dbReference>
<evidence type="ECO:0000256" key="1">
    <source>
        <dbReference type="ARBA" id="ARBA00001961"/>
    </source>
</evidence>
<protein>
    <submittedName>
        <fullName evidence="8">2OG-Fe(II) oxygenase</fullName>
    </submittedName>
</protein>
<gene>
    <name evidence="8" type="ORF">ACFOOI_14610</name>
</gene>
<dbReference type="Pfam" id="PF13640">
    <property type="entry name" value="2OG-FeII_Oxy_3"/>
    <property type="match status" value="1"/>
</dbReference>
<proteinExistence type="predicted"/>
<feature type="domain" description="Fe2OG dioxygenase" evidence="7">
    <location>
        <begin position="100"/>
        <end position="200"/>
    </location>
</feature>
<accession>A0ABV7YYF9</accession>
<dbReference type="EMBL" id="JBHRYQ010000001">
    <property type="protein sequence ID" value="MFC3811892.1"/>
    <property type="molecule type" value="Genomic_DNA"/>
</dbReference>
<evidence type="ECO:0000256" key="6">
    <source>
        <dbReference type="ARBA" id="ARBA00023004"/>
    </source>
</evidence>
<evidence type="ECO:0000313" key="9">
    <source>
        <dbReference type="Proteomes" id="UP001595616"/>
    </source>
</evidence>
<reference evidence="9" key="1">
    <citation type="journal article" date="2019" name="Int. J. Syst. Evol. Microbiol.">
        <title>The Global Catalogue of Microorganisms (GCM) 10K type strain sequencing project: providing services to taxonomists for standard genome sequencing and annotation.</title>
        <authorList>
            <consortium name="The Broad Institute Genomics Platform"/>
            <consortium name="The Broad Institute Genome Sequencing Center for Infectious Disease"/>
            <person name="Wu L."/>
            <person name="Ma J."/>
        </authorList>
    </citation>
    <scope>NUCLEOTIDE SEQUENCE [LARGE SCALE GENOMIC DNA]</scope>
    <source>
        <strain evidence="9">CECT 7956</strain>
    </source>
</reference>
<keyword evidence="2" id="KW-0479">Metal-binding</keyword>
<dbReference type="InterPro" id="IPR051559">
    <property type="entry name" value="HIF_prolyl_hydroxylases"/>
</dbReference>
<dbReference type="Gene3D" id="2.60.120.620">
    <property type="entry name" value="q2cbj1_9rhob like domain"/>
    <property type="match status" value="1"/>
</dbReference>
<keyword evidence="3" id="KW-0847">Vitamin C</keyword>
<organism evidence="8 9">
    <name type="scientific">Lacihabitans lacunae</name>
    <dbReference type="NCBI Taxonomy" id="1028214"/>
    <lineage>
        <taxon>Bacteria</taxon>
        <taxon>Pseudomonadati</taxon>
        <taxon>Bacteroidota</taxon>
        <taxon>Cytophagia</taxon>
        <taxon>Cytophagales</taxon>
        <taxon>Leadbetterellaceae</taxon>
        <taxon>Lacihabitans</taxon>
    </lineage>
</organism>
<dbReference type="PANTHER" id="PTHR12907:SF26">
    <property type="entry name" value="HIF PROLYL HYDROXYLASE, ISOFORM C"/>
    <property type="match status" value="1"/>
</dbReference>
<sequence>MTYFSEEQWLAWIDQLSEDNYVIVDDFLPEVLFKDIDAFFVTKTAEDVFKKAQIGTNTALTVAPDIRGDYIYWLDPAVDISLTPVFEIIRECIEKLNRYCYLSLKEFEFHLALYPEKTFYKRHIDQFKNRSNRMISVILYLNKDWQPGHGGELKIYKDNGEELVVNPLANRLVMFNSAKVPHEVLVTHKTRRSLTGWLLYKPSTIGFLKI</sequence>
<dbReference type="SMART" id="SM00702">
    <property type="entry name" value="P4Hc"/>
    <property type="match status" value="1"/>
</dbReference>
<evidence type="ECO:0000256" key="4">
    <source>
        <dbReference type="ARBA" id="ARBA00022964"/>
    </source>
</evidence>
<keyword evidence="4" id="KW-0223">Dioxygenase</keyword>
<evidence type="ECO:0000259" key="7">
    <source>
        <dbReference type="PROSITE" id="PS51471"/>
    </source>
</evidence>
<evidence type="ECO:0000256" key="5">
    <source>
        <dbReference type="ARBA" id="ARBA00023002"/>
    </source>
</evidence>
<name>A0ABV7YYF9_9BACT</name>
<dbReference type="InterPro" id="IPR044862">
    <property type="entry name" value="Pro_4_hyd_alph_FE2OG_OXY"/>
</dbReference>
<dbReference type="InterPro" id="IPR006620">
    <property type="entry name" value="Pro_4_hyd_alph"/>
</dbReference>
<dbReference type="InterPro" id="IPR005123">
    <property type="entry name" value="Oxoglu/Fe-dep_dioxygenase_dom"/>
</dbReference>
<keyword evidence="9" id="KW-1185">Reference proteome</keyword>
<evidence type="ECO:0000256" key="2">
    <source>
        <dbReference type="ARBA" id="ARBA00022723"/>
    </source>
</evidence>
<evidence type="ECO:0000256" key="3">
    <source>
        <dbReference type="ARBA" id="ARBA00022896"/>
    </source>
</evidence>
<evidence type="ECO:0000313" key="8">
    <source>
        <dbReference type="EMBL" id="MFC3811892.1"/>
    </source>
</evidence>
<comment type="cofactor">
    <cofactor evidence="1">
        <name>L-ascorbate</name>
        <dbReference type="ChEBI" id="CHEBI:38290"/>
    </cofactor>
</comment>